<evidence type="ECO:0000256" key="2">
    <source>
        <dbReference type="ARBA" id="ARBA00022603"/>
    </source>
</evidence>
<evidence type="ECO:0000256" key="7">
    <source>
        <dbReference type="ARBA" id="ARBA00023014"/>
    </source>
</evidence>
<keyword evidence="6" id="KW-0408">Iron</keyword>
<name>A0ABZ2YBT9_9BACT</name>
<dbReference type="RefSeq" id="WP_369018440.1">
    <property type="nucleotide sequence ID" value="NZ_CP121689.1"/>
</dbReference>
<dbReference type="PANTHER" id="PTHR43409">
    <property type="entry name" value="ANAEROBIC MAGNESIUM-PROTOPORPHYRIN IX MONOMETHYL ESTER CYCLASE-RELATED"/>
    <property type="match status" value="1"/>
</dbReference>
<dbReference type="CDD" id="cd01335">
    <property type="entry name" value="Radical_SAM"/>
    <property type="match status" value="1"/>
</dbReference>
<evidence type="ECO:0000313" key="10">
    <source>
        <dbReference type="EMBL" id="WZL76282.1"/>
    </source>
</evidence>
<keyword evidence="5" id="KW-0479">Metal-binding</keyword>
<dbReference type="Pfam" id="PF02310">
    <property type="entry name" value="B12-binding"/>
    <property type="match status" value="1"/>
</dbReference>
<feature type="domain" description="B12-binding" evidence="8">
    <location>
        <begin position="9"/>
        <end position="136"/>
    </location>
</feature>
<dbReference type="InterPro" id="IPR051198">
    <property type="entry name" value="BchE-like"/>
</dbReference>
<evidence type="ECO:0000256" key="5">
    <source>
        <dbReference type="ARBA" id="ARBA00022723"/>
    </source>
</evidence>
<dbReference type="SFLD" id="SFLDS00029">
    <property type="entry name" value="Radical_SAM"/>
    <property type="match status" value="1"/>
</dbReference>
<sequence length="480" mass="55129">MKILLVNPPSPGIYNLIGLKLPPLGLAYLAAVCREKGHQVEIVDLQVEPRSKLHQAFSRCDLVGITSETNKVHQALKVAKEAKERFGLPVLMGGYHATFLDEEVLRSGWVDWVIRGEGEIPMSQFLEVLDKKSDLTTVPGLSFLHQGKLVRTPQTTPPEDLDALPLPARELLPLSKYWMTQVEGEPAVNVLTSRGCPFSCSFCASSQFSGRKWRSRSPENIFQEIEKIYFDLGYRGIAFVDDNFTLSPERVERLCSKIEQNRLKLKWWCFSRADTIVQNESLVRKMARAGLRMVYLGVESVEKSILDEYKKKLSAEVARKAINILRKYNVKSWASFILGSIRDTRETILRTVEFAKNLAPDLVQFSVLTPFPGTEIYEKFLKEGRIVKLNWKLFDGAHPVLKGDFLDTEEVKKLLWKAYFEFYREWRYLPQAFSMLKKIMVTSIPPLAKMKETHYWKERLQRVYSSFHAPKMENPPMGTS</sequence>
<evidence type="ECO:0000256" key="4">
    <source>
        <dbReference type="ARBA" id="ARBA00022691"/>
    </source>
</evidence>
<dbReference type="Gene3D" id="3.80.30.20">
    <property type="entry name" value="tm_1862 like domain"/>
    <property type="match status" value="1"/>
</dbReference>
<accession>A0ABZ2YBT9</accession>
<dbReference type="InterPro" id="IPR007197">
    <property type="entry name" value="rSAM"/>
</dbReference>
<proteinExistence type="predicted"/>
<dbReference type="InterPro" id="IPR023404">
    <property type="entry name" value="rSAM_horseshoe"/>
</dbReference>
<comment type="cofactor">
    <cofactor evidence="1">
        <name>[4Fe-4S] cluster</name>
        <dbReference type="ChEBI" id="CHEBI:49883"/>
    </cofactor>
</comment>
<evidence type="ECO:0000256" key="3">
    <source>
        <dbReference type="ARBA" id="ARBA00022679"/>
    </source>
</evidence>
<dbReference type="EMBL" id="CP121689">
    <property type="protein sequence ID" value="WZL76282.1"/>
    <property type="molecule type" value="Genomic_DNA"/>
</dbReference>
<evidence type="ECO:0000256" key="6">
    <source>
        <dbReference type="ARBA" id="ARBA00023004"/>
    </source>
</evidence>
<dbReference type="PANTHER" id="PTHR43409:SF7">
    <property type="entry name" value="BLL1977 PROTEIN"/>
    <property type="match status" value="1"/>
</dbReference>
<dbReference type="Gene3D" id="3.40.50.280">
    <property type="entry name" value="Cobalamin-binding domain"/>
    <property type="match status" value="1"/>
</dbReference>
<keyword evidence="4" id="KW-0949">S-adenosyl-L-methionine</keyword>
<evidence type="ECO:0000256" key="1">
    <source>
        <dbReference type="ARBA" id="ARBA00001966"/>
    </source>
</evidence>
<evidence type="ECO:0000313" key="11">
    <source>
        <dbReference type="Proteomes" id="UP001461341"/>
    </source>
</evidence>
<dbReference type="SUPFAM" id="SSF102114">
    <property type="entry name" value="Radical SAM enzymes"/>
    <property type="match status" value="1"/>
</dbReference>
<keyword evidence="3" id="KW-0808">Transferase</keyword>
<keyword evidence="11" id="KW-1185">Reference proteome</keyword>
<dbReference type="SMART" id="SM00729">
    <property type="entry name" value="Elp3"/>
    <property type="match status" value="1"/>
</dbReference>
<reference evidence="10 11" key="1">
    <citation type="submission" date="2023-03" db="EMBL/GenBank/DDBJ databases">
        <title>Novel Species.</title>
        <authorList>
            <person name="Ma S."/>
        </authorList>
    </citation>
    <scope>NUCLEOTIDE SEQUENCE [LARGE SCALE GENOMIC DNA]</scope>
    <source>
        <strain evidence="10 11">B11</strain>
    </source>
</reference>
<gene>
    <name evidence="10" type="ORF">QBE54_00690</name>
</gene>
<dbReference type="InterPro" id="IPR034466">
    <property type="entry name" value="Methyltransferase_Class_B"/>
</dbReference>
<keyword evidence="2" id="KW-0489">Methyltransferase</keyword>
<dbReference type="CDD" id="cd02068">
    <property type="entry name" value="radical_SAM_B12_BD"/>
    <property type="match status" value="1"/>
</dbReference>
<dbReference type="PROSITE" id="PS51332">
    <property type="entry name" value="B12_BINDING"/>
    <property type="match status" value="1"/>
</dbReference>
<evidence type="ECO:0000259" key="9">
    <source>
        <dbReference type="PROSITE" id="PS51918"/>
    </source>
</evidence>
<keyword evidence="7" id="KW-0411">Iron-sulfur</keyword>
<dbReference type="InterPro" id="IPR058240">
    <property type="entry name" value="rSAM_sf"/>
</dbReference>
<dbReference type="Pfam" id="PF04055">
    <property type="entry name" value="Radical_SAM"/>
    <property type="match status" value="1"/>
</dbReference>
<dbReference type="SFLD" id="SFLDG01123">
    <property type="entry name" value="methyltransferase_(Class_B)"/>
    <property type="match status" value="1"/>
</dbReference>
<feature type="domain" description="Radical SAM core" evidence="9">
    <location>
        <begin position="182"/>
        <end position="404"/>
    </location>
</feature>
<organism evidence="10 11">
    <name type="scientific">Thermatribacter velox</name>
    <dbReference type="NCBI Taxonomy" id="3039681"/>
    <lineage>
        <taxon>Bacteria</taxon>
        <taxon>Pseudomonadati</taxon>
        <taxon>Atribacterota</taxon>
        <taxon>Atribacteria</taxon>
        <taxon>Atribacterales</taxon>
        <taxon>Thermatribacteraceae</taxon>
        <taxon>Thermatribacter</taxon>
    </lineage>
</organism>
<dbReference type="InterPro" id="IPR006158">
    <property type="entry name" value="Cobalamin-bd"/>
</dbReference>
<dbReference type="SFLD" id="SFLDG01082">
    <property type="entry name" value="B12-binding_domain_containing"/>
    <property type="match status" value="1"/>
</dbReference>
<dbReference type="InterPro" id="IPR006638">
    <property type="entry name" value="Elp3/MiaA/NifB-like_rSAM"/>
</dbReference>
<dbReference type="PROSITE" id="PS51918">
    <property type="entry name" value="RADICAL_SAM"/>
    <property type="match status" value="1"/>
</dbReference>
<protein>
    <submittedName>
        <fullName evidence="10">Radical SAM protein</fullName>
    </submittedName>
</protein>
<dbReference type="Proteomes" id="UP001461341">
    <property type="component" value="Chromosome"/>
</dbReference>
<evidence type="ECO:0000259" key="8">
    <source>
        <dbReference type="PROSITE" id="PS51332"/>
    </source>
</evidence>